<name>A0A3Q2XFV3_HIPCM</name>
<keyword evidence="7" id="KW-0732">Signal</keyword>
<evidence type="ECO:0000256" key="4">
    <source>
        <dbReference type="ARBA" id="ARBA00023030"/>
    </source>
</evidence>
<dbReference type="GO" id="GO:0005615">
    <property type="term" value="C:extracellular space"/>
    <property type="evidence" value="ECO:0007669"/>
    <property type="project" value="TreeGrafter"/>
</dbReference>
<evidence type="ECO:0000256" key="7">
    <source>
        <dbReference type="SAM" id="SignalP"/>
    </source>
</evidence>
<evidence type="ECO:0000256" key="3">
    <source>
        <dbReference type="ARBA" id="ARBA00022525"/>
    </source>
</evidence>
<dbReference type="InterPro" id="IPR001111">
    <property type="entry name" value="TGF-b_propeptide"/>
</dbReference>
<accession>A0A3Q2XFV3</accession>
<evidence type="ECO:0000259" key="8">
    <source>
        <dbReference type="Pfam" id="PF00688"/>
    </source>
</evidence>
<comment type="subcellular location">
    <subcellularLocation>
        <location evidence="1">Secreted</location>
    </subcellularLocation>
</comment>
<dbReference type="GO" id="GO:0030509">
    <property type="term" value="P:BMP signaling pathway"/>
    <property type="evidence" value="ECO:0007669"/>
    <property type="project" value="TreeGrafter"/>
</dbReference>
<evidence type="ECO:0000313" key="9">
    <source>
        <dbReference type="Ensembl" id="ENSHCOP00000003275.1"/>
    </source>
</evidence>
<dbReference type="Pfam" id="PF00688">
    <property type="entry name" value="TGFb_propeptide"/>
    <property type="match status" value="1"/>
</dbReference>
<dbReference type="Proteomes" id="UP000264820">
    <property type="component" value="Unplaced"/>
</dbReference>
<dbReference type="Ensembl" id="ENSHCOT00000009028.1">
    <property type="protein sequence ID" value="ENSHCOP00000003275.1"/>
    <property type="gene ID" value="ENSHCOG00000004564.1"/>
</dbReference>
<evidence type="ECO:0000313" key="10">
    <source>
        <dbReference type="Proteomes" id="UP000264820"/>
    </source>
</evidence>
<dbReference type="GeneTree" id="ENSGT00940000158768"/>
<feature type="compositionally biased region" description="Polar residues" evidence="6">
    <location>
        <begin position="293"/>
        <end position="303"/>
    </location>
</feature>
<feature type="region of interest" description="Disordered" evidence="6">
    <location>
        <begin position="281"/>
        <end position="354"/>
    </location>
</feature>
<keyword evidence="5" id="KW-1015">Disulfide bond</keyword>
<keyword evidence="4" id="KW-0339">Growth factor</keyword>
<feature type="signal peptide" evidence="7">
    <location>
        <begin position="1"/>
        <end position="18"/>
    </location>
</feature>
<dbReference type="PANTHER" id="PTHR11848:SF137">
    <property type="entry name" value="BONE MORPHOGENETIC PROTEIN 6"/>
    <property type="match status" value="1"/>
</dbReference>
<evidence type="ECO:0000256" key="6">
    <source>
        <dbReference type="SAM" id="MobiDB-lite"/>
    </source>
</evidence>
<reference evidence="9" key="2">
    <citation type="submission" date="2025-09" db="UniProtKB">
        <authorList>
            <consortium name="Ensembl"/>
        </authorList>
    </citation>
    <scope>IDENTIFICATION</scope>
</reference>
<dbReference type="GO" id="GO:0005125">
    <property type="term" value="F:cytokine activity"/>
    <property type="evidence" value="ECO:0007669"/>
    <property type="project" value="TreeGrafter"/>
</dbReference>
<keyword evidence="10" id="KW-1185">Reference proteome</keyword>
<dbReference type="PANTHER" id="PTHR11848">
    <property type="entry name" value="TGF-BETA FAMILY"/>
    <property type="match status" value="1"/>
</dbReference>
<dbReference type="Gene3D" id="2.60.120.970">
    <property type="match status" value="1"/>
</dbReference>
<dbReference type="AlphaFoldDB" id="A0A3Q2XFV3"/>
<sequence length="397" mass="43888">MTPGWLALVGLCWGAYYCGSPAAGGHSSRDGSGRAQPGPFVQRRLRTHERREMQKEILSILGLPHRPRPHVSRAKFNSAPLFMLDLYNSIRADGASEGSRPARTTRGPPLATVDEAAFLDDADMVMSFVNLAEREPPLRRPHHKEYKFNLSQIPQGEAVTAAEFRLYKECVSRAFCNDTFLLKVYQVVKEHPDREAELFLLESRRLWAPEEGWLEFDVTATGNLWLMSPLHNLGLQMSVETASGRRVSPEDAGLVGRDGALEKQPFLVAFFKVSEVRLRSSRSAGGKRRQQNRNRSAPTQETSGGPGPAGECHAYPPRRTRKSPAAFSSSLTGRKINAQGGVRQDQDVGGKDGVPLSSPAGLCLHALPGARVQTGGPFKRPRVRWPLSKLQSFLTRF</sequence>
<evidence type="ECO:0000256" key="5">
    <source>
        <dbReference type="ARBA" id="ARBA00023157"/>
    </source>
</evidence>
<keyword evidence="3" id="KW-0964">Secreted</keyword>
<protein>
    <submittedName>
        <fullName evidence="9">Bone morphotic protein 6</fullName>
    </submittedName>
</protein>
<organism evidence="9 10">
    <name type="scientific">Hippocampus comes</name>
    <name type="common">Tiger tail seahorse</name>
    <dbReference type="NCBI Taxonomy" id="109280"/>
    <lineage>
        <taxon>Eukaryota</taxon>
        <taxon>Metazoa</taxon>
        <taxon>Chordata</taxon>
        <taxon>Craniata</taxon>
        <taxon>Vertebrata</taxon>
        <taxon>Euteleostomi</taxon>
        <taxon>Actinopterygii</taxon>
        <taxon>Neopterygii</taxon>
        <taxon>Teleostei</taxon>
        <taxon>Neoteleostei</taxon>
        <taxon>Acanthomorphata</taxon>
        <taxon>Syngnathiaria</taxon>
        <taxon>Syngnathiformes</taxon>
        <taxon>Syngnathoidei</taxon>
        <taxon>Syngnathidae</taxon>
        <taxon>Hippocampus</taxon>
    </lineage>
</organism>
<evidence type="ECO:0000256" key="2">
    <source>
        <dbReference type="ARBA" id="ARBA00006656"/>
    </source>
</evidence>
<feature type="chain" id="PRO_5018647014" evidence="7">
    <location>
        <begin position="19"/>
        <end position="397"/>
    </location>
</feature>
<dbReference type="GO" id="GO:0008083">
    <property type="term" value="F:growth factor activity"/>
    <property type="evidence" value="ECO:0007669"/>
    <property type="project" value="UniProtKB-KW"/>
</dbReference>
<comment type="similarity">
    <text evidence="2">Belongs to the TGF-beta family.</text>
</comment>
<evidence type="ECO:0000256" key="1">
    <source>
        <dbReference type="ARBA" id="ARBA00004613"/>
    </source>
</evidence>
<reference evidence="9" key="1">
    <citation type="submission" date="2025-08" db="UniProtKB">
        <authorList>
            <consortium name="Ensembl"/>
        </authorList>
    </citation>
    <scope>IDENTIFICATION</scope>
</reference>
<dbReference type="InterPro" id="IPR015615">
    <property type="entry name" value="TGF-beta-rel"/>
</dbReference>
<feature type="domain" description="TGF-beta propeptide" evidence="8">
    <location>
        <begin position="40"/>
        <end position="270"/>
    </location>
</feature>
<proteinExistence type="inferred from homology"/>
<dbReference type="STRING" id="109280.ENSHCOP00000003275"/>